<keyword evidence="2" id="KW-0813">Transport</keyword>
<gene>
    <name evidence="9" type="ORF">LTR16_002072</name>
</gene>
<dbReference type="PANTHER" id="PTHR23504:SF31">
    <property type="entry name" value="MAJOR FACILITATOR SUPERFAMILY DOMAIN-CONTAINING PROTEIN 10"/>
    <property type="match status" value="1"/>
</dbReference>
<feature type="region of interest" description="Disordered" evidence="6">
    <location>
        <begin position="234"/>
        <end position="258"/>
    </location>
</feature>
<proteinExistence type="predicted"/>
<evidence type="ECO:0000256" key="6">
    <source>
        <dbReference type="SAM" id="MobiDB-lite"/>
    </source>
</evidence>
<evidence type="ECO:0000256" key="3">
    <source>
        <dbReference type="ARBA" id="ARBA00022692"/>
    </source>
</evidence>
<keyword evidence="4 7" id="KW-1133">Transmembrane helix</keyword>
<feature type="transmembrane region" description="Helical" evidence="7">
    <location>
        <begin position="114"/>
        <end position="132"/>
    </location>
</feature>
<evidence type="ECO:0000256" key="5">
    <source>
        <dbReference type="ARBA" id="ARBA00023136"/>
    </source>
</evidence>
<name>A0ABR0LYX3_9PEZI</name>
<keyword evidence="10" id="KW-1185">Reference proteome</keyword>
<feature type="transmembrane region" description="Helical" evidence="7">
    <location>
        <begin position="170"/>
        <end position="192"/>
    </location>
</feature>
<feature type="transmembrane region" description="Helical" evidence="7">
    <location>
        <begin position="80"/>
        <end position="102"/>
    </location>
</feature>
<evidence type="ECO:0000256" key="1">
    <source>
        <dbReference type="ARBA" id="ARBA00004141"/>
    </source>
</evidence>
<dbReference type="PANTHER" id="PTHR23504">
    <property type="entry name" value="MAJOR FACILITATOR SUPERFAMILY DOMAIN-CONTAINING PROTEIN 10"/>
    <property type="match status" value="1"/>
</dbReference>
<dbReference type="InterPro" id="IPR011701">
    <property type="entry name" value="MFS"/>
</dbReference>
<evidence type="ECO:0000256" key="2">
    <source>
        <dbReference type="ARBA" id="ARBA00022448"/>
    </source>
</evidence>
<dbReference type="Proteomes" id="UP001357485">
    <property type="component" value="Unassembled WGS sequence"/>
</dbReference>
<dbReference type="InterPro" id="IPR020846">
    <property type="entry name" value="MFS_dom"/>
</dbReference>
<sequence length="258" mass="27503">MAAGTTTTPAKRKKVLKVLFISLLLDLVSFTFILPLYPKLLEFYRHLEPADSNTVLNRILYGLNAYKNSFARPINDRYDIVLLGGALGSLFSFCQAIASPVIGLLSDRYGRRTALLWSMTGNIASVALWVAATDFRTFLASRIVGGLSEGNVQLALAIATDVSDEQQRGATMALVGACFSIAFTFGPALGAALSTITTVAANPFATAAGFSLVLIVTETVYLYYCLPETLPSAEPKAPTTNGNGATTTPAPPHQRTNS</sequence>
<keyword evidence="5 7" id="KW-0472">Membrane</keyword>
<feature type="non-terminal residue" evidence="9">
    <location>
        <position position="258"/>
    </location>
</feature>
<feature type="domain" description="Major facilitator superfamily (MFS) profile" evidence="8">
    <location>
        <begin position="15"/>
        <end position="258"/>
    </location>
</feature>
<dbReference type="SUPFAM" id="SSF103473">
    <property type="entry name" value="MFS general substrate transporter"/>
    <property type="match status" value="1"/>
</dbReference>
<feature type="transmembrane region" description="Helical" evidence="7">
    <location>
        <begin position="18"/>
        <end position="37"/>
    </location>
</feature>
<protein>
    <recommendedName>
        <fullName evidence="8">Major facilitator superfamily (MFS) profile domain-containing protein</fullName>
    </recommendedName>
</protein>
<comment type="subcellular location">
    <subcellularLocation>
        <location evidence="1">Membrane</location>
        <topology evidence="1">Multi-pass membrane protein</topology>
    </subcellularLocation>
</comment>
<evidence type="ECO:0000259" key="8">
    <source>
        <dbReference type="PROSITE" id="PS50850"/>
    </source>
</evidence>
<organism evidence="9 10">
    <name type="scientific">Cryomyces antarcticus</name>
    <dbReference type="NCBI Taxonomy" id="329879"/>
    <lineage>
        <taxon>Eukaryota</taxon>
        <taxon>Fungi</taxon>
        <taxon>Dikarya</taxon>
        <taxon>Ascomycota</taxon>
        <taxon>Pezizomycotina</taxon>
        <taxon>Dothideomycetes</taxon>
        <taxon>Dothideomycetes incertae sedis</taxon>
        <taxon>Cryomyces</taxon>
    </lineage>
</organism>
<evidence type="ECO:0000313" key="10">
    <source>
        <dbReference type="Proteomes" id="UP001357485"/>
    </source>
</evidence>
<evidence type="ECO:0000256" key="4">
    <source>
        <dbReference type="ARBA" id="ARBA00022989"/>
    </source>
</evidence>
<accession>A0ABR0LYX3</accession>
<reference evidence="9 10" key="1">
    <citation type="submission" date="2023-08" db="EMBL/GenBank/DDBJ databases">
        <title>Black Yeasts Isolated from many extreme environments.</title>
        <authorList>
            <person name="Coleine C."/>
            <person name="Stajich J.E."/>
            <person name="Selbmann L."/>
        </authorList>
    </citation>
    <scope>NUCLEOTIDE SEQUENCE [LARGE SCALE GENOMIC DNA]</scope>
    <source>
        <strain evidence="9 10">CCFEE 536</strain>
    </source>
</reference>
<dbReference type="InterPro" id="IPR036259">
    <property type="entry name" value="MFS_trans_sf"/>
</dbReference>
<dbReference type="InterPro" id="IPR005829">
    <property type="entry name" value="Sugar_transporter_CS"/>
</dbReference>
<feature type="compositionally biased region" description="Low complexity" evidence="6">
    <location>
        <begin position="237"/>
        <end position="248"/>
    </location>
</feature>
<evidence type="ECO:0000256" key="7">
    <source>
        <dbReference type="SAM" id="Phobius"/>
    </source>
</evidence>
<dbReference type="PROSITE" id="PS50850">
    <property type="entry name" value="MFS"/>
    <property type="match status" value="1"/>
</dbReference>
<dbReference type="EMBL" id="JAVRRA010008352">
    <property type="protein sequence ID" value="KAK5256918.1"/>
    <property type="molecule type" value="Genomic_DNA"/>
</dbReference>
<dbReference type="PROSITE" id="PS00216">
    <property type="entry name" value="SUGAR_TRANSPORT_1"/>
    <property type="match status" value="1"/>
</dbReference>
<dbReference type="Pfam" id="PF07690">
    <property type="entry name" value="MFS_1"/>
    <property type="match status" value="1"/>
</dbReference>
<comment type="caution">
    <text evidence="9">The sequence shown here is derived from an EMBL/GenBank/DDBJ whole genome shotgun (WGS) entry which is preliminary data.</text>
</comment>
<feature type="transmembrane region" description="Helical" evidence="7">
    <location>
        <begin position="204"/>
        <end position="224"/>
    </location>
</feature>
<dbReference type="Gene3D" id="1.20.1250.20">
    <property type="entry name" value="MFS general substrate transporter like domains"/>
    <property type="match status" value="1"/>
</dbReference>
<keyword evidence="3 7" id="KW-0812">Transmembrane</keyword>
<evidence type="ECO:0000313" key="9">
    <source>
        <dbReference type="EMBL" id="KAK5256918.1"/>
    </source>
</evidence>